<gene>
    <name evidence="4" type="ORF">JH395_01840</name>
    <name evidence="2" type="ORF">Lp19_0143</name>
    <name evidence="3" type="ORF">NAB2_1403</name>
    <name evidence="1" type="ORF">Nizo2260_1418</name>
</gene>
<dbReference type="PATRIC" id="fig|1590.142.peg.406"/>
<evidence type="ECO:0000313" key="8">
    <source>
        <dbReference type="Proteomes" id="UP000595466"/>
    </source>
</evidence>
<dbReference type="AlphaFoldDB" id="A0A0M0CGP3"/>
<dbReference type="Proteomes" id="UP000076872">
    <property type="component" value="Unassembled WGS sequence"/>
</dbReference>
<dbReference type="Proteomes" id="UP000076989">
    <property type="component" value="Unassembled WGS sequence"/>
</dbReference>
<dbReference type="EMBL" id="LUXM01000003">
    <property type="protein sequence ID" value="KZU98663.1"/>
    <property type="molecule type" value="Genomic_DNA"/>
</dbReference>
<evidence type="ECO:0000313" key="5">
    <source>
        <dbReference type="Proteomes" id="UP000076872"/>
    </source>
</evidence>
<sequence>MQIKLTLNAPVDYLYQQLIDSARADIQQQTGRPAPRQSLQGYEYAKQWSNGLTGNLKITHAQPGVRYAYELETPRDHYGVDYQFAPDTDGHQTVLEYAETFLGKDKKTNANNKLGVLFLGWFRKRRFKKMMNQMAASYNQ</sequence>
<reference evidence="4 8" key="2">
    <citation type="submission" date="2020-12" db="EMBL/GenBank/DDBJ databases">
        <title>Whole genome sequencing of Lactobacillus plantarum PC518.</title>
        <authorList>
            <person name="Guo Q."/>
        </authorList>
    </citation>
    <scope>NUCLEOTIDE SEQUENCE [LARGE SCALE GENOMIC DNA]</scope>
    <source>
        <strain evidence="4 8">PC518</strain>
    </source>
</reference>
<evidence type="ECO:0000313" key="4">
    <source>
        <dbReference type="EMBL" id="QQM61322.1"/>
    </source>
</evidence>
<dbReference type="Pfam" id="PF11687">
    <property type="entry name" value="DUF3284"/>
    <property type="match status" value="1"/>
</dbReference>
<evidence type="ECO:0000313" key="2">
    <source>
        <dbReference type="EMBL" id="KZU98663.1"/>
    </source>
</evidence>
<dbReference type="Proteomes" id="UP000595466">
    <property type="component" value="Chromosome"/>
</dbReference>
<dbReference type="KEGG" id="lpb:SH83_01925"/>
<protein>
    <submittedName>
        <fullName evidence="4">DUF3284 domain-containing protein</fullName>
    </submittedName>
</protein>
<dbReference type="EMBL" id="CP066817">
    <property type="protein sequence ID" value="QQM61322.1"/>
    <property type="molecule type" value="Genomic_DNA"/>
</dbReference>
<evidence type="ECO:0000313" key="1">
    <source>
        <dbReference type="EMBL" id="KZU04485.1"/>
    </source>
</evidence>
<organism evidence="2 6">
    <name type="scientific">Lactiplantibacillus plantarum</name>
    <name type="common">Lactobacillus plantarum</name>
    <dbReference type="NCBI Taxonomy" id="1590"/>
    <lineage>
        <taxon>Bacteria</taxon>
        <taxon>Bacillati</taxon>
        <taxon>Bacillota</taxon>
        <taxon>Bacilli</taxon>
        <taxon>Lactobacillales</taxon>
        <taxon>Lactobacillaceae</taxon>
        <taxon>Lactiplantibacillus</taxon>
    </lineage>
</organism>
<dbReference type="SUPFAM" id="SSF55961">
    <property type="entry name" value="Bet v1-like"/>
    <property type="match status" value="1"/>
</dbReference>
<name>A0A0M0CGP3_LACPN</name>
<dbReference type="InterPro" id="IPR021701">
    <property type="entry name" value="DUF3284"/>
</dbReference>
<proteinExistence type="predicted"/>
<reference evidence="5 6" key="1">
    <citation type="submission" date="2016-03" db="EMBL/GenBank/DDBJ databases">
        <title>Comparative genomics of 54 Lactobacillus plantarum strains reveals genomic uncoupling from niche constraints.</title>
        <authorList>
            <person name="Martino M.E."/>
        </authorList>
    </citation>
    <scope>NUCLEOTIDE SEQUENCE [LARGE SCALE GENOMIC DNA]</scope>
    <source>
        <strain evidence="2 6">19.1</strain>
        <strain evidence="3 5">NAB2</strain>
        <strain evidence="1 7">Nizo2260</strain>
    </source>
</reference>
<dbReference type="Proteomes" id="UP000076882">
    <property type="component" value="Unassembled WGS sequence"/>
</dbReference>
<evidence type="ECO:0000313" key="3">
    <source>
        <dbReference type="EMBL" id="KZV03395.1"/>
    </source>
</evidence>
<dbReference type="OMA" id="IQMINDK"/>
<dbReference type="GeneID" id="77217071"/>
<dbReference type="EMBL" id="LUXO01000025">
    <property type="protein sequence ID" value="KZV03395.1"/>
    <property type="molecule type" value="Genomic_DNA"/>
</dbReference>
<evidence type="ECO:0000313" key="7">
    <source>
        <dbReference type="Proteomes" id="UP000076989"/>
    </source>
</evidence>
<dbReference type="RefSeq" id="WP_003642000.1">
    <property type="nucleotide sequence ID" value="NZ_AP018405.1"/>
</dbReference>
<evidence type="ECO:0000313" key="6">
    <source>
        <dbReference type="Proteomes" id="UP000076882"/>
    </source>
</evidence>
<accession>A0A0M0CGP3</accession>
<dbReference type="EMBL" id="LUWI01000019">
    <property type="protein sequence ID" value="KZU04485.1"/>
    <property type="molecule type" value="Genomic_DNA"/>
</dbReference>